<sequence length="386" mass="40251">MFGILQPCARHSCPSLHDAWRAHLCGLCLTLRDRHGQAARAATNYDGLILSVLTEAQIPGGAGRRKAGPCALRGFRSARVVPSGAAGARLAAVVSLSLAAGKIRDHAADRDGLAARPLSGAPLRGLAASWAAAARDGARAIGFDGAVLTEAADRQAALEAAPGRALLQLTEPTEEAVAAAFAHTAVLAGRPGNAESLREAGRHFGRIAHLLDAVEDLAADRARGAFNPLDATGTPVEEARLLCERSVHGLALAVRDLDLEDPHLVEALLRDETRRAVDRVPFTPGPPPGDFPDEVPGPGVTRKVVAGGATFLTCGLYRPPWSAQRHRPWHERCCLNDCDCSCDCADCCDCCRCSHGHGHGGGCGDCCSCDGCSCDGCSCDCCSCDC</sequence>
<dbReference type="EMBL" id="JAFCNB010000009">
    <property type="protein sequence ID" value="MBP2705828.1"/>
    <property type="molecule type" value="Genomic_DNA"/>
</dbReference>
<accession>A0A940WMN8</accession>
<dbReference type="AlphaFoldDB" id="A0A940WMN8"/>
<reference evidence="1" key="1">
    <citation type="submission" date="2021-02" db="EMBL/GenBank/DDBJ databases">
        <title>Draft genome sequence of Microbispora sp. RL4-1S isolated from rice leaves in Thailand.</title>
        <authorList>
            <person name="Muangham S."/>
            <person name="Duangmal K."/>
        </authorList>
    </citation>
    <scope>NUCLEOTIDE SEQUENCE</scope>
    <source>
        <strain evidence="1">RL4-1S</strain>
    </source>
</reference>
<evidence type="ECO:0008006" key="3">
    <source>
        <dbReference type="Google" id="ProtNLM"/>
    </source>
</evidence>
<evidence type="ECO:0000313" key="1">
    <source>
        <dbReference type="EMBL" id="MBP2705828.1"/>
    </source>
</evidence>
<dbReference type="RefSeq" id="WP_210157089.1">
    <property type="nucleotide sequence ID" value="NZ_JAFCNB010000009.1"/>
</dbReference>
<dbReference type="InterPro" id="IPR043740">
    <property type="entry name" value="DUF5685"/>
</dbReference>
<gene>
    <name evidence="1" type="ORF">JOL79_18610</name>
</gene>
<name>A0A940WMN8_9ACTN</name>
<keyword evidence="2" id="KW-1185">Reference proteome</keyword>
<dbReference type="Pfam" id="PF18937">
    <property type="entry name" value="DUF5685"/>
    <property type="match status" value="1"/>
</dbReference>
<evidence type="ECO:0000313" key="2">
    <source>
        <dbReference type="Proteomes" id="UP000674234"/>
    </source>
</evidence>
<proteinExistence type="predicted"/>
<protein>
    <recommendedName>
        <fullName evidence="3">Regulatory protein</fullName>
    </recommendedName>
</protein>
<organism evidence="1 2">
    <name type="scientific">Microbispora oryzae</name>
    <dbReference type="NCBI Taxonomy" id="2806554"/>
    <lineage>
        <taxon>Bacteria</taxon>
        <taxon>Bacillati</taxon>
        <taxon>Actinomycetota</taxon>
        <taxon>Actinomycetes</taxon>
        <taxon>Streptosporangiales</taxon>
        <taxon>Streptosporangiaceae</taxon>
        <taxon>Microbispora</taxon>
    </lineage>
</organism>
<dbReference type="Proteomes" id="UP000674234">
    <property type="component" value="Unassembled WGS sequence"/>
</dbReference>
<comment type="caution">
    <text evidence="1">The sequence shown here is derived from an EMBL/GenBank/DDBJ whole genome shotgun (WGS) entry which is preliminary data.</text>
</comment>